<keyword evidence="2 8" id="KW-0812">Transmembrane</keyword>
<keyword evidence="5" id="KW-0456">Lyase</keyword>
<feature type="compositionally biased region" description="Basic and acidic residues" evidence="7">
    <location>
        <begin position="1"/>
        <end position="23"/>
    </location>
</feature>
<dbReference type="Pfam" id="PF02618">
    <property type="entry name" value="YceG"/>
    <property type="match status" value="1"/>
</dbReference>
<evidence type="ECO:0000313" key="9">
    <source>
        <dbReference type="EMBL" id="CAB4879508.1"/>
    </source>
</evidence>
<evidence type="ECO:0000256" key="8">
    <source>
        <dbReference type="SAM" id="Phobius"/>
    </source>
</evidence>
<feature type="transmembrane region" description="Helical" evidence="8">
    <location>
        <begin position="56"/>
        <end position="76"/>
    </location>
</feature>
<feature type="region of interest" description="Disordered" evidence="7">
    <location>
        <begin position="1"/>
        <end position="27"/>
    </location>
</feature>
<reference evidence="9" key="1">
    <citation type="submission" date="2020-05" db="EMBL/GenBank/DDBJ databases">
        <authorList>
            <person name="Chiriac C."/>
            <person name="Salcher M."/>
            <person name="Ghai R."/>
            <person name="Kavagutti S V."/>
        </authorList>
    </citation>
    <scope>NUCLEOTIDE SEQUENCE</scope>
</reference>
<dbReference type="NCBIfam" id="TIGR00247">
    <property type="entry name" value="endolytic transglycosylase MltG"/>
    <property type="match status" value="1"/>
</dbReference>
<sequence length="403" mass="43834">MSDRSRDERETARIERERRRLSGEIEVPLGTVSASRPQATPPERGPRLRRRLGLRWLLLACAVLLVGVLGFFWLSIFTPFKGDGSGVVSVRIPQGAGAREVGDVLASRGVVSSGFFFSLRAAIAGEKGNLRSGRYTLRRGMSNGAALAVLTAAPQQEQAKVLRITLPEGPGRREIAPKVKAAGVQGSYLEASRRSGTLNPRDYGAPRGTRSLEGFLFPATYELPLPATSARLVTDQLTAFQDRFGKLDLSYAKSKNLSAYDVVIIASMIERETALAKERRRVASVIYNRLRDRIALGIDATTRYGYDNWTRPLLASELAGDNPYNTRSRLGLPPTPIGNPGLASLKAAANPERTGFLFYVVKPCGNGAHAFSKTDAEFQRDVAAYNSKRAALGGKDPSTCPKR</sequence>
<evidence type="ECO:0000256" key="4">
    <source>
        <dbReference type="ARBA" id="ARBA00023136"/>
    </source>
</evidence>
<evidence type="ECO:0000256" key="5">
    <source>
        <dbReference type="ARBA" id="ARBA00023239"/>
    </source>
</evidence>
<keyword evidence="1" id="KW-1003">Cell membrane</keyword>
<proteinExistence type="inferred from homology"/>
<evidence type="ECO:0000256" key="7">
    <source>
        <dbReference type="SAM" id="MobiDB-lite"/>
    </source>
</evidence>
<keyword evidence="4 8" id="KW-0472">Membrane</keyword>
<evidence type="ECO:0000256" key="1">
    <source>
        <dbReference type="ARBA" id="ARBA00022475"/>
    </source>
</evidence>
<name>A0A6J7ECS1_9ZZZZ</name>
<dbReference type="GO" id="GO:0016829">
    <property type="term" value="F:lyase activity"/>
    <property type="evidence" value="ECO:0007669"/>
    <property type="project" value="UniProtKB-KW"/>
</dbReference>
<evidence type="ECO:0000256" key="6">
    <source>
        <dbReference type="ARBA" id="ARBA00023316"/>
    </source>
</evidence>
<dbReference type="HAMAP" id="MF_02065">
    <property type="entry name" value="MltG"/>
    <property type="match status" value="1"/>
</dbReference>
<dbReference type="InterPro" id="IPR003770">
    <property type="entry name" value="MLTG-like"/>
</dbReference>
<keyword evidence="6" id="KW-0961">Cell wall biogenesis/degradation</keyword>
<evidence type="ECO:0000256" key="3">
    <source>
        <dbReference type="ARBA" id="ARBA00022989"/>
    </source>
</evidence>
<dbReference type="PANTHER" id="PTHR30518">
    <property type="entry name" value="ENDOLYTIC MUREIN TRANSGLYCOSYLASE"/>
    <property type="match status" value="1"/>
</dbReference>
<protein>
    <submittedName>
        <fullName evidence="9">Unannotated protein</fullName>
    </submittedName>
</protein>
<dbReference type="AlphaFoldDB" id="A0A6J7ECS1"/>
<dbReference type="Gene3D" id="3.30.1490.480">
    <property type="entry name" value="Endolytic murein transglycosylase"/>
    <property type="match status" value="1"/>
</dbReference>
<dbReference type="EMBL" id="CAFBLQ010000146">
    <property type="protein sequence ID" value="CAB4879508.1"/>
    <property type="molecule type" value="Genomic_DNA"/>
</dbReference>
<keyword evidence="3 8" id="KW-1133">Transmembrane helix</keyword>
<accession>A0A6J7ECS1</accession>
<gene>
    <name evidence="9" type="ORF">UFOPK3423_01219</name>
</gene>
<evidence type="ECO:0000256" key="2">
    <source>
        <dbReference type="ARBA" id="ARBA00022692"/>
    </source>
</evidence>
<organism evidence="9">
    <name type="scientific">freshwater metagenome</name>
    <dbReference type="NCBI Taxonomy" id="449393"/>
    <lineage>
        <taxon>unclassified sequences</taxon>
        <taxon>metagenomes</taxon>
        <taxon>ecological metagenomes</taxon>
    </lineage>
</organism>
<dbReference type="PANTHER" id="PTHR30518:SF2">
    <property type="entry name" value="ENDOLYTIC MUREIN TRANSGLYCOSYLASE"/>
    <property type="match status" value="1"/>
</dbReference>
<dbReference type="GO" id="GO:0071555">
    <property type="term" value="P:cell wall organization"/>
    <property type="evidence" value="ECO:0007669"/>
    <property type="project" value="UniProtKB-KW"/>
</dbReference>